<dbReference type="InterPro" id="IPR003646">
    <property type="entry name" value="SH3-like_bac-type"/>
</dbReference>
<dbReference type="AlphaFoldDB" id="A0A6L5XX52"/>
<dbReference type="PROSITE" id="PS51781">
    <property type="entry name" value="SH3B"/>
    <property type="match status" value="3"/>
</dbReference>
<dbReference type="Proteomes" id="UP000482209">
    <property type="component" value="Unassembled WGS sequence"/>
</dbReference>
<evidence type="ECO:0000256" key="1">
    <source>
        <dbReference type="SAM" id="MobiDB-lite"/>
    </source>
</evidence>
<accession>A0A6L5XX52</accession>
<evidence type="ECO:0000313" key="3">
    <source>
        <dbReference type="EMBL" id="MSS62573.1"/>
    </source>
</evidence>
<feature type="domain" description="SH3b" evidence="2">
    <location>
        <begin position="121"/>
        <end position="197"/>
    </location>
</feature>
<feature type="region of interest" description="Disordered" evidence="1">
    <location>
        <begin position="365"/>
        <end position="415"/>
    </location>
</feature>
<sequence>MKKRIIFSLLLTVCFIIGINIWSGRSDVETVKAFAKGTVITDGLRVRTNAGTDKPILTYQNKNVLLAKGTSVTIKAQTKVKEVTWYKVSFAYQGKTLNGYVSSEYIKTSISNKETASTTISIPAKVTATSLNVRKKPSTSSEQLMVSKQKVALEKGTALTIRQEITRGSEKWYYVSFKFKNKTQKGYILSNYAKLTLSKKVSAVVKSNSSVAIRTGAGEKKDYLMVNKKKVTLKDSKALTITKEVTDSKGIKWYKVQFPYGGKERTGYIAANKVSLKKQIISSATKKKIGTVTADGLRVRTGAGTDKQQLSYNGVNVVLKKGQTVTVQGEKKVGKVTWYKISFSYEKKTLTGYVSGDYISFSNSSDDVIPTKSPTPTKTPTPTESPTPTKTPTPTKSPTPTKTPAPTNTPEPVTDIDSYLKEQGFPESYRSALKELHKVHPNWIFKAYKTGLNWNTVIEKESKVGLNLISVNKTDGWKSFEEGAYNWATDKFIPYDGSTWVTASKEAIEYYMDPRNFLLERGIFQFATLEYQPSYETKDGVEKILANTPLYNTKYSYKEDSKSKSILYSNTFIDAAKESGVSPFHLATRVKQEVVSNSTTLSGSASGKYSGYEGYYNFYNIGATHSTAAGGAIVNGLRFAQGLKSTATDQKTYLLPWDNQYKAIVGGAKYIGKQYINRGQNTIYLQKFNVTGTSTYSHQYMANVEAPNSEAIKLYNGYTSVLDSALVFLIPVYENMPSSKCGTPGTVKNPNNWLKTLKLGNSSFTPEFSGNVTSYTMKLKDTDSDSLKVTAETVSSKALMKITYKSNGKTTEIHNQDKITVASGSNVLTVQVTAENKDTKTYKVTITK</sequence>
<dbReference type="Pfam" id="PF12733">
    <property type="entry name" value="Cadherin-like"/>
    <property type="match status" value="1"/>
</dbReference>
<dbReference type="EMBL" id="VUMT01000001">
    <property type="protein sequence ID" value="MSS62573.1"/>
    <property type="molecule type" value="Genomic_DNA"/>
</dbReference>
<evidence type="ECO:0000259" key="2">
    <source>
        <dbReference type="PROSITE" id="PS51781"/>
    </source>
</evidence>
<reference evidence="3 4" key="1">
    <citation type="submission" date="2019-08" db="EMBL/GenBank/DDBJ databases">
        <title>In-depth cultivation of the pig gut microbiome towards novel bacterial diversity and tailored functional studies.</title>
        <authorList>
            <person name="Wylensek D."/>
            <person name="Hitch T.C.A."/>
            <person name="Clavel T."/>
        </authorList>
    </citation>
    <scope>NUCLEOTIDE SEQUENCE [LARGE SCALE GENOMIC DNA]</scope>
    <source>
        <strain evidence="3 4">WCA-693-APC-MOT-I</strain>
    </source>
</reference>
<dbReference type="InterPro" id="IPR025883">
    <property type="entry name" value="Cadherin-like_domain"/>
</dbReference>
<dbReference type="PANTHER" id="PTHR15124">
    <property type="entry name" value="SELENOPROTEIN W"/>
    <property type="match status" value="1"/>
</dbReference>
<comment type="caution">
    <text evidence="3">The sequence shown here is derived from an EMBL/GenBank/DDBJ whole genome shotgun (WGS) entry which is preliminary data.</text>
</comment>
<dbReference type="PANTHER" id="PTHR15124:SF27">
    <property type="entry name" value="MIGRATION AND INVASION ENHANCER 1"/>
    <property type="match status" value="1"/>
</dbReference>
<dbReference type="SMART" id="SM00287">
    <property type="entry name" value="SH3b"/>
    <property type="match status" value="4"/>
</dbReference>
<protein>
    <recommendedName>
        <fullName evidence="2">SH3b domain-containing protein</fullName>
    </recommendedName>
</protein>
<gene>
    <name evidence="3" type="ORF">FYJ58_01515</name>
</gene>
<keyword evidence="4" id="KW-1185">Reference proteome</keyword>
<feature type="domain" description="SH3b" evidence="2">
    <location>
        <begin position="34"/>
        <end position="110"/>
    </location>
</feature>
<evidence type="ECO:0000313" key="4">
    <source>
        <dbReference type="Proteomes" id="UP000482209"/>
    </source>
</evidence>
<feature type="compositionally biased region" description="Pro residues" evidence="1">
    <location>
        <begin position="377"/>
        <end position="409"/>
    </location>
</feature>
<dbReference type="Gene3D" id="2.30.30.40">
    <property type="entry name" value="SH3 Domains"/>
    <property type="match status" value="3"/>
</dbReference>
<feature type="domain" description="SH3b" evidence="2">
    <location>
        <begin position="287"/>
        <end position="363"/>
    </location>
</feature>
<proteinExistence type="predicted"/>
<dbReference type="InterPro" id="IPR051441">
    <property type="entry name" value="SelW_related"/>
</dbReference>
<dbReference type="RefSeq" id="WP_154516201.1">
    <property type="nucleotide sequence ID" value="NZ_VUMT01000001.1"/>
</dbReference>
<organism evidence="3 4">
    <name type="scientific">Velocimicrobium porci</name>
    <dbReference type="NCBI Taxonomy" id="2606634"/>
    <lineage>
        <taxon>Bacteria</taxon>
        <taxon>Bacillati</taxon>
        <taxon>Bacillota</taxon>
        <taxon>Clostridia</taxon>
        <taxon>Lachnospirales</taxon>
        <taxon>Lachnospiraceae</taxon>
        <taxon>Velocimicrobium</taxon>
    </lineage>
</organism>
<name>A0A6L5XX52_9FIRM</name>